<dbReference type="Gene3D" id="3.30.710.10">
    <property type="entry name" value="Potassium Channel Kv1.1, Chain A"/>
    <property type="match status" value="1"/>
</dbReference>
<comment type="caution">
    <text evidence="1">The sequence shown here is derived from an EMBL/GenBank/DDBJ whole genome shotgun (WGS) entry which is preliminary data.</text>
</comment>
<accession>A0AA38NUT3</accession>
<organism evidence="1 2">
    <name type="scientific">Lentinula raphanica</name>
    <dbReference type="NCBI Taxonomy" id="153919"/>
    <lineage>
        <taxon>Eukaryota</taxon>
        <taxon>Fungi</taxon>
        <taxon>Dikarya</taxon>
        <taxon>Basidiomycota</taxon>
        <taxon>Agaricomycotina</taxon>
        <taxon>Agaricomycetes</taxon>
        <taxon>Agaricomycetidae</taxon>
        <taxon>Agaricales</taxon>
        <taxon>Marasmiineae</taxon>
        <taxon>Omphalotaceae</taxon>
        <taxon>Lentinula</taxon>
    </lineage>
</organism>
<feature type="non-terminal residue" evidence="1">
    <location>
        <position position="1"/>
    </location>
</feature>
<evidence type="ECO:0008006" key="3">
    <source>
        <dbReference type="Google" id="ProtNLM"/>
    </source>
</evidence>
<keyword evidence="2" id="KW-1185">Reference proteome</keyword>
<gene>
    <name evidence="1" type="ORF">F5878DRAFT_503352</name>
</gene>
<dbReference type="InterPro" id="IPR011333">
    <property type="entry name" value="SKP1/BTB/POZ_sf"/>
</dbReference>
<protein>
    <recommendedName>
        <fullName evidence="3">BTB domain-containing protein</fullName>
    </recommendedName>
</protein>
<sequence>NGNVSFRSSDGILFRVDQWHLVFASTVFPPLCCLPDEVVELTESSETLEILFTFVYPNLPIPDIGLLPFDALKSLFLAADKYAFNAVIEISLSHLHKYVQAHPFEILTMAGRYNTKSLLTAVAPYAVSISPE</sequence>
<name>A0AA38NUT3_9AGAR</name>
<dbReference type="EMBL" id="MU807914">
    <property type="protein sequence ID" value="KAJ3831020.1"/>
    <property type="molecule type" value="Genomic_DNA"/>
</dbReference>
<dbReference type="AlphaFoldDB" id="A0AA38NUT3"/>
<dbReference type="Proteomes" id="UP001163846">
    <property type="component" value="Unassembled WGS sequence"/>
</dbReference>
<feature type="non-terminal residue" evidence="1">
    <location>
        <position position="132"/>
    </location>
</feature>
<evidence type="ECO:0000313" key="2">
    <source>
        <dbReference type="Proteomes" id="UP001163846"/>
    </source>
</evidence>
<proteinExistence type="predicted"/>
<evidence type="ECO:0000313" key="1">
    <source>
        <dbReference type="EMBL" id="KAJ3831020.1"/>
    </source>
</evidence>
<reference evidence="1" key="1">
    <citation type="submission" date="2022-08" db="EMBL/GenBank/DDBJ databases">
        <authorList>
            <consortium name="DOE Joint Genome Institute"/>
            <person name="Min B."/>
            <person name="Riley R."/>
            <person name="Sierra-Patev S."/>
            <person name="Naranjo-Ortiz M."/>
            <person name="Looney B."/>
            <person name="Konkel Z."/>
            <person name="Slot J.C."/>
            <person name="Sakamoto Y."/>
            <person name="Steenwyk J.L."/>
            <person name="Rokas A."/>
            <person name="Carro J."/>
            <person name="Camarero S."/>
            <person name="Ferreira P."/>
            <person name="Molpeceres G."/>
            <person name="Ruiz-Duenas F.J."/>
            <person name="Serrano A."/>
            <person name="Henrissat B."/>
            <person name="Drula E."/>
            <person name="Hughes K.W."/>
            <person name="Mata J.L."/>
            <person name="Ishikawa N.K."/>
            <person name="Vargas-Isla R."/>
            <person name="Ushijima S."/>
            <person name="Smith C.A."/>
            <person name="Ahrendt S."/>
            <person name="Andreopoulos W."/>
            <person name="He G."/>
            <person name="Labutti K."/>
            <person name="Lipzen A."/>
            <person name="Ng V."/>
            <person name="Sandor L."/>
            <person name="Barry K."/>
            <person name="Martinez A.T."/>
            <person name="Xiao Y."/>
            <person name="Gibbons J.G."/>
            <person name="Terashima K."/>
            <person name="Hibbett D.S."/>
            <person name="Grigoriev I.V."/>
        </authorList>
    </citation>
    <scope>NUCLEOTIDE SEQUENCE</scope>
    <source>
        <strain evidence="1">TFB9207</strain>
    </source>
</reference>